<dbReference type="PANTHER" id="PTHR30041:SF8">
    <property type="entry name" value="PROTEIN YFFB"/>
    <property type="match status" value="1"/>
</dbReference>
<sequence length="119" mass="14209">MKVYEYSRCTTCKRAKKFLKENNIEAEFIEIKEETPTKKELQKILAEKNVDIKKLFNTSGIKYRELNLKDKLKEMTTEEKLNLLVSDGMLIKRPLVYDEKKHTYLIGFKEEEWQKSLLS</sequence>
<evidence type="ECO:0000256" key="1">
    <source>
        <dbReference type="PROSITE-ProRule" id="PRU01282"/>
    </source>
</evidence>
<dbReference type="InterPro" id="IPR006660">
    <property type="entry name" value="Arsenate_reductase-like"/>
</dbReference>
<name>A0ABR5TKP9_9BACL</name>
<evidence type="ECO:0000313" key="2">
    <source>
        <dbReference type="EMBL" id="KXB56293.1"/>
    </source>
</evidence>
<reference evidence="2 3" key="1">
    <citation type="submission" date="2016-01" db="EMBL/GenBank/DDBJ databases">
        <authorList>
            <person name="Mitreva M."/>
            <person name="Pepin K.H."/>
            <person name="Mihindukulasuriya K.A."/>
            <person name="Fulton R."/>
            <person name="Fronick C."/>
            <person name="O'Laughlin M."/>
            <person name="Miner T."/>
            <person name="Herter B."/>
            <person name="Rosa B.A."/>
            <person name="Cordes M."/>
            <person name="Tomlinson C."/>
            <person name="Wollam A."/>
            <person name="Palsikar V.B."/>
            <person name="Mardis E.R."/>
            <person name="Wilson R.K."/>
        </authorList>
    </citation>
    <scope>NUCLEOTIDE SEQUENCE [LARGE SCALE GENOMIC DNA]</scope>
    <source>
        <strain evidence="2 3">KA00071</strain>
    </source>
</reference>
<dbReference type="PANTHER" id="PTHR30041">
    <property type="entry name" value="ARSENATE REDUCTASE"/>
    <property type="match status" value="1"/>
</dbReference>
<dbReference type="CDD" id="cd03036">
    <property type="entry name" value="ArsC_like"/>
    <property type="match status" value="1"/>
</dbReference>
<dbReference type="Pfam" id="PF03960">
    <property type="entry name" value="ArsC"/>
    <property type="match status" value="1"/>
</dbReference>
<keyword evidence="3" id="KW-1185">Reference proteome</keyword>
<accession>A0ABR5TKP9</accession>
<organism evidence="2 3">
    <name type="scientific">Gemelliphila asaccharolytica</name>
    <dbReference type="NCBI Taxonomy" id="502393"/>
    <lineage>
        <taxon>Bacteria</taxon>
        <taxon>Bacillati</taxon>
        <taxon>Bacillota</taxon>
        <taxon>Bacilli</taxon>
        <taxon>Bacillales</taxon>
        <taxon>Gemellaceae</taxon>
        <taxon>Gemelliphila</taxon>
    </lineage>
</organism>
<dbReference type="Proteomes" id="UP000070467">
    <property type="component" value="Unassembled WGS sequence"/>
</dbReference>
<dbReference type="Gene3D" id="3.40.30.10">
    <property type="entry name" value="Glutaredoxin"/>
    <property type="match status" value="1"/>
</dbReference>
<comment type="similarity">
    <text evidence="1">Belongs to the ArsC family.</text>
</comment>
<comment type="caution">
    <text evidence="2">The sequence shown here is derived from an EMBL/GenBank/DDBJ whole genome shotgun (WGS) entry which is preliminary data.</text>
</comment>
<dbReference type="NCBIfam" id="TIGR01617">
    <property type="entry name" value="arsC_related"/>
    <property type="match status" value="1"/>
</dbReference>
<protein>
    <submittedName>
        <fullName evidence="2">Transcriptional regulator, Spx/MgsR family</fullName>
    </submittedName>
</protein>
<dbReference type="PROSITE" id="PS51353">
    <property type="entry name" value="ARSC"/>
    <property type="match status" value="1"/>
</dbReference>
<proteinExistence type="inferred from homology"/>
<dbReference type="SUPFAM" id="SSF52833">
    <property type="entry name" value="Thioredoxin-like"/>
    <property type="match status" value="1"/>
</dbReference>
<dbReference type="EMBL" id="LSDB01000060">
    <property type="protein sequence ID" value="KXB56293.1"/>
    <property type="molecule type" value="Genomic_DNA"/>
</dbReference>
<evidence type="ECO:0000313" key="3">
    <source>
        <dbReference type="Proteomes" id="UP000070467"/>
    </source>
</evidence>
<gene>
    <name evidence="2" type="ORF">HMPREF1871_01113</name>
</gene>
<dbReference type="InterPro" id="IPR036249">
    <property type="entry name" value="Thioredoxin-like_sf"/>
</dbReference>
<dbReference type="RefSeq" id="WP_066130870.1">
    <property type="nucleotide sequence ID" value="NZ_KQ959904.1"/>
</dbReference>
<dbReference type="InterPro" id="IPR006504">
    <property type="entry name" value="Tscrpt_reg_Spx/MgsR"/>
</dbReference>